<proteinExistence type="predicted"/>
<evidence type="ECO:0000256" key="1">
    <source>
        <dbReference type="SAM" id="MobiDB-lite"/>
    </source>
</evidence>
<name>A0A9P6XQE0_9FUNG</name>
<accession>A0A9P6XQE0</accession>
<feature type="compositionally biased region" description="Low complexity" evidence="1">
    <location>
        <begin position="35"/>
        <end position="47"/>
    </location>
</feature>
<feature type="compositionally biased region" description="Low complexity" evidence="1">
    <location>
        <begin position="68"/>
        <end position="86"/>
    </location>
</feature>
<comment type="caution">
    <text evidence="2">The sequence shown here is derived from an EMBL/GenBank/DDBJ whole genome shotgun (WGS) entry which is preliminary data.</text>
</comment>
<gene>
    <name evidence="2" type="ORF">G6F50_017671</name>
</gene>
<sequence length="93" mass="9677">MPARHRIGDNTSHARRTRYRRAGGQPRHARDADGPRPTAARADPATAQQPFGGQVRPGLAARRISVDGAYAPTGAGHAGTAADAQGSPCDALR</sequence>
<dbReference type="EMBL" id="JAANIU010013669">
    <property type="protein sequence ID" value="KAG1529918.1"/>
    <property type="molecule type" value="Genomic_DNA"/>
</dbReference>
<dbReference type="AlphaFoldDB" id="A0A9P6XQE0"/>
<keyword evidence="3" id="KW-1185">Reference proteome</keyword>
<evidence type="ECO:0000313" key="3">
    <source>
        <dbReference type="Proteomes" id="UP000740926"/>
    </source>
</evidence>
<protein>
    <submittedName>
        <fullName evidence="2">Uncharacterized protein</fullName>
    </submittedName>
</protein>
<evidence type="ECO:0000313" key="2">
    <source>
        <dbReference type="EMBL" id="KAG1529918.1"/>
    </source>
</evidence>
<dbReference type="Proteomes" id="UP000740926">
    <property type="component" value="Unassembled WGS sequence"/>
</dbReference>
<reference evidence="2 3" key="1">
    <citation type="journal article" date="2020" name="Microb. Genom.">
        <title>Genetic diversity of clinical and environmental Mucorales isolates obtained from an investigation of mucormycosis cases among solid organ transplant recipients.</title>
        <authorList>
            <person name="Nguyen M.H."/>
            <person name="Kaul D."/>
            <person name="Muto C."/>
            <person name="Cheng S.J."/>
            <person name="Richter R.A."/>
            <person name="Bruno V.M."/>
            <person name="Liu G."/>
            <person name="Beyhan S."/>
            <person name="Sundermann A.J."/>
            <person name="Mounaud S."/>
            <person name="Pasculle A.W."/>
            <person name="Nierman W.C."/>
            <person name="Driscoll E."/>
            <person name="Cumbie R."/>
            <person name="Clancy C.J."/>
            <person name="Dupont C.L."/>
        </authorList>
    </citation>
    <scope>NUCLEOTIDE SEQUENCE [LARGE SCALE GENOMIC DNA]</scope>
    <source>
        <strain evidence="2 3">GL24</strain>
    </source>
</reference>
<feature type="region of interest" description="Disordered" evidence="1">
    <location>
        <begin position="1"/>
        <end position="93"/>
    </location>
</feature>
<organism evidence="2 3">
    <name type="scientific">Rhizopus delemar</name>
    <dbReference type="NCBI Taxonomy" id="936053"/>
    <lineage>
        <taxon>Eukaryota</taxon>
        <taxon>Fungi</taxon>
        <taxon>Fungi incertae sedis</taxon>
        <taxon>Mucoromycota</taxon>
        <taxon>Mucoromycotina</taxon>
        <taxon>Mucoromycetes</taxon>
        <taxon>Mucorales</taxon>
        <taxon>Mucorineae</taxon>
        <taxon>Rhizopodaceae</taxon>
        <taxon>Rhizopus</taxon>
    </lineage>
</organism>